<sequence>MKTKILMILLALIIFAAEACKKGENGAMGPKGDKGDAGAAGTAGATGAKGADGSMFYSGTTVPAATLGKVGDFYFRTSTSDLYGPKKSTGWGTATNIKGDDGKNGTNGKNGSQFLSGTSIPAATLGVVGDFYFNTTQMVLYGPKVATGWGVGTNLKANALAIYSGWRTGVRTKDTIMDGTSYRIQHIYAPQFTASRLENSAILVYLNFGGGVFPLPYTSNAGGRMSTISFQPKLSELLLSRMVYDGGALLNLSSNISYRYVIVPGTTLVGLKKRNINIQDADAVERAINEMEQ</sequence>
<evidence type="ECO:0000313" key="3">
    <source>
        <dbReference type="Proteomes" id="UP000326921"/>
    </source>
</evidence>
<dbReference type="Proteomes" id="UP000326921">
    <property type="component" value="Chromosome"/>
</dbReference>
<evidence type="ECO:0000256" key="1">
    <source>
        <dbReference type="SAM" id="SignalP"/>
    </source>
</evidence>
<reference evidence="2 3" key="1">
    <citation type="submission" date="2019-10" db="EMBL/GenBank/DDBJ databases">
        <authorList>
            <person name="Dong K."/>
        </authorList>
    </citation>
    <scope>NUCLEOTIDE SEQUENCE [LARGE SCALE GENOMIC DNA]</scope>
    <source>
        <strain evidence="3">dk4302</strain>
    </source>
</reference>
<evidence type="ECO:0000313" key="2">
    <source>
        <dbReference type="EMBL" id="QGA26420.1"/>
    </source>
</evidence>
<keyword evidence="1" id="KW-0732">Signal</keyword>
<name>A0A5Q0QGM4_9SPHI</name>
<protein>
    <recommendedName>
        <fullName evidence="4">Collagen-like protein</fullName>
    </recommendedName>
</protein>
<dbReference type="KEGG" id="sphe:GFH32_08800"/>
<organism evidence="2 3">
    <name type="scientific">Sphingobacterium zhuxiongii</name>
    <dbReference type="NCBI Taxonomy" id="2662364"/>
    <lineage>
        <taxon>Bacteria</taxon>
        <taxon>Pseudomonadati</taxon>
        <taxon>Bacteroidota</taxon>
        <taxon>Sphingobacteriia</taxon>
        <taxon>Sphingobacteriales</taxon>
        <taxon>Sphingobacteriaceae</taxon>
        <taxon>Sphingobacterium</taxon>
    </lineage>
</organism>
<feature type="signal peptide" evidence="1">
    <location>
        <begin position="1"/>
        <end position="19"/>
    </location>
</feature>
<accession>A0A5Q0QGM4</accession>
<dbReference type="AlphaFoldDB" id="A0A5Q0QGM4"/>
<dbReference type="EMBL" id="CP045652">
    <property type="protein sequence ID" value="QGA26420.1"/>
    <property type="molecule type" value="Genomic_DNA"/>
</dbReference>
<dbReference type="RefSeq" id="WP_153511273.1">
    <property type="nucleotide sequence ID" value="NZ_CP045652.1"/>
</dbReference>
<proteinExistence type="predicted"/>
<keyword evidence="3" id="KW-1185">Reference proteome</keyword>
<evidence type="ECO:0008006" key="4">
    <source>
        <dbReference type="Google" id="ProtNLM"/>
    </source>
</evidence>
<feature type="chain" id="PRO_5024967142" description="Collagen-like protein" evidence="1">
    <location>
        <begin position="20"/>
        <end position="293"/>
    </location>
</feature>
<gene>
    <name evidence="2" type="ORF">GFH32_08800</name>
</gene>